<sequence length="138" mass="15578">MKTQTIFRSLYLLFLLITVTNCDKNSTDCLLGIRPKLISKEMNTAVAFQQYNDNITFEMENTSTDNYYISDILIEGNLPPGINYKKFNSNGINFYGAPNTTGTYSFTVKIKARPNYSTDGSTEMCDNIASNNYSIKVD</sequence>
<reference evidence="2" key="1">
    <citation type="journal article" date="2019" name="Int. J. Syst. Evol. Microbiol.">
        <title>The Global Catalogue of Microorganisms (GCM) 10K type strain sequencing project: providing services to taxonomists for standard genome sequencing and annotation.</title>
        <authorList>
            <consortium name="The Broad Institute Genomics Platform"/>
            <consortium name="The Broad Institute Genome Sequencing Center for Infectious Disease"/>
            <person name="Wu L."/>
            <person name="Ma J."/>
        </authorList>
    </citation>
    <scope>NUCLEOTIDE SEQUENCE [LARGE SCALE GENOMIC DNA]</scope>
    <source>
        <strain evidence="2">JCM 18198</strain>
    </source>
</reference>
<comment type="caution">
    <text evidence="1">The sequence shown here is derived from an EMBL/GenBank/DDBJ whole genome shotgun (WGS) entry which is preliminary data.</text>
</comment>
<evidence type="ECO:0000313" key="1">
    <source>
        <dbReference type="EMBL" id="GAA4765697.1"/>
    </source>
</evidence>
<evidence type="ECO:0008006" key="3">
    <source>
        <dbReference type="Google" id="ProtNLM"/>
    </source>
</evidence>
<accession>A0ABP8ZTD7</accession>
<gene>
    <name evidence="1" type="ORF">GCM10023230_14120</name>
</gene>
<proteinExistence type="predicted"/>
<protein>
    <recommendedName>
        <fullName evidence="3">DUF4625 domain-containing protein</fullName>
    </recommendedName>
</protein>
<dbReference type="Proteomes" id="UP001500141">
    <property type="component" value="Unassembled WGS sequence"/>
</dbReference>
<evidence type="ECO:0000313" key="2">
    <source>
        <dbReference type="Proteomes" id="UP001500141"/>
    </source>
</evidence>
<name>A0ABP8ZTD7_9FLAO</name>
<dbReference type="InterPro" id="IPR013783">
    <property type="entry name" value="Ig-like_fold"/>
</dbReference>
<dbReference type="EMBL" id="BAABIP010000011">
    <property type="protein sequence ID" value="GAA4765697.1"/>
    <property type="molecule type" value="Genomic_DNA"/>
</dbReference>
<keyword evidence="2" id="KW-1185">Reference proteome</keyword>
<organism evidence="1 2">
    <name type="scientific">Flavobacterium hankyongi</name>
    <dbReference type="NCBI Taxonomy" id="1176532"/>
    <lineage>
        <taxon>Bacteria</taxon>
        <taxon>Pseudomonadati</taxon>
        <taxon>Bacteroidota</taxon>
        <taxon>Flavobacteriia</taxon>
        <taxon>Flavobacteriales</taxon>
        <taxon>Flavobacteriaceae</taxon>
        <taxon>Flavobacterium</taxon>
    </lineage>
</organism>
<dbReference type="Gene3D" id="2.60.40.10">
    <property type="entry name" value="Immunoglobulins"/>
    <property type="match status" value="1"/>
</dbReference>